<evidence type="ECO:0000313" key="2">
    <source>
        <dbReference type="EMBL" id="QBR84842.1"/>
    </source>
</evidence>
<reference evidence="1 3" key="1">
    <citation type="submission" date="2015-11" db="EMBL/GenBank/DDBJ databases">
        <title>Genomic analysis of 38 Legionella species identifies large and diverse effector repertoires.</title>
        <authorList>
            <person name="Burstein D."/>
            <person name="Amaro F."/>
            <person name="Zusman T."/>
            <person name="Lifshitz Z."/>
            <person name="Cohen O."/>
            <person name="Gilbert J.A."/>
            <person name="Pupko T."/>
            <person name="Shuman H.A."/>
            <person name="Segal G."/>
        </authorList>
    </citation>
    <scope>NUCLEOTIDE SEQUENCE [LARGE SCALE GENOMIC DNA]</scope>
    <source>
        <strain evidence="1 3">Bercovier 4</strain>
    </source>
</reference>
<dbReference type="Proteomes" id="UP000054761">
    <property type="component" value="Unassembled WGS sequence"/>
</dbReference>
<reference evidence="2 4" key="2">
    <citation type="submission" date="2019-03" db="EMBL/GenBank/DDBJ databases">
        <title>Diverse conjugative elements silence natural transformation in Legionella species.</title>
        <authorList>
            <person name="Durieux I."/>
            <person name="Ginevra C."/>
            <person name="Attaiech L."/>
            <person name="Picq K."/>
            <person name="Juan P.A."/>
            <person name="Jarraud S."/>
            <person name="Charpentier X."/>
        </authorList>
    </citation>
    <scope>NUCLEOTIDE SEQUENCE [LARGE SCALE GENOMIC DNA]</scope>
    <source>
        <strain evidence="2 4">HL-0427-4011</strain>
    </source>
</reference>
<dbReference type="RefSeq" id="WP_058501097.1">
    <property type="nucleotide sequence ID" value="NZ_CAAAJA010000059.1"/>
</dbReference>
<dbReference type="OrthoDB" id="5638807at2"/>
<dbReference type="EMBL" id="LNYH01000030">
    <property type="protein sequence ID" value="KTD30538.1"/>
    <property type="molecule type" value="Genomic_DNA"/>
</dbReference>
<evidence type="ECO:0000313" key="3">
    <source>
        <dbReference type="Proteomes" id="UP000054761"/>
    </source>
</evidence>
<gene>
    <name evidence="2" type="ORF">E3983_11060</name>
    <name evidence="1" type="ORF">Lisr_0720</name>
</gene>
<evidence type="ECO:0000313" key="1">
    <source>
        <dbReference type="EMBL" id="KTD30538.1"/>
    </source>
</evidence>
<dbReference type="EMBL" id="CP038254">
    <property type="protein sequence ID" value="QBR84842.1"/>
    <property type="molecule type" value="Genomic_DNA"/>
</dbReference>
<evidence type="ECO:0000313" key="4">
    <source>
        <dbReference type="Proteomes" id="UP000295517"/>
    </source>
</evidence>
<sequence length="80" mass="9380">MGCFTEAYEPVIDVKFKVKKNTQKHFIEYLLNYSECDFNALAKILEISPLKFNLVLSGKGYLDKDTVIKLFKYFIMMVEN</sequence>
<keyword evidence="3" id="KW-1185">Reference proteome</keyword>
<evidence type="ECO:0008006" key="5">
    <source>
        <dbReference type="Google" id="ProtNLM"/>
    </source>
</evidence>
<organism evidence="1 3">
    <name type="scientific">Legionella israelensis</name>
    <dbReference type="NCBI Taxonomy" id="454"/>
    <lineage>
        <taxon>Bacteria</taxon>
        <taxon>Pseudomonadati</taxon>
        <taxon>Pseudomonadota</taxon>
        <taxon>Gammaproteobacteria</taxon>
        <taxon>Legionellales</taxon>
        <taxon>Legionellaceae</taxon>
        <taxon>Legionella</taxon>
    </lineage>
</organism>
<name>A0A0W0WDV1_9GAMM</name>
<dbReference type="AlphaFoldDB" id="A0A0W0WDV1"/>
<accession>A0A0W0WDV1</accession>
<protein>
    <recommendedName>
        <fullName evidence="5">XRE family transcriptional regulator</fullName>
    </recommendedName>
</protein>
<proteinExistence type="predicted"/>
<dbReference type="Proteomes" id="UP000295517">
    <property type="component" value="Chromosome"/>
</dbReference>
<dbReference type="PATRIC" id="fig|454.4.peg.775"/>